<gene>
    <name evidence="3" type="ORF">JYU34_014226</name>
</gene>
<feature type="compositionally biased region" description="Basic and acidic residues" evidence="1">
    <location>
        <begin position="124"/>
        <end position="151"/>
    </location>
</feature>
<feature type="transmembrane region" description="Helical" evidence="2">
    <location>
        <begin position="402"/>
        <end position="422"/>
    </location>
</feature>
<feature type="compositionally biased region" description="Pro residues" evidence="1">
    <location>
        <begin position="174"/>
        <end position="184"/>
    </location>
</feature>
<feature type="region of interest" description="Disordered" evidence="1">
    <location>
        <begin position="226"/>
        <end position="284"/>
    </location>
</feature>
<evidence type="ECO:0000313" key="3">
    <source>
        <dbReference type="EMBL" id="KAG7301296.1"/>
    </source>
</evidence>
<evidence type="ECO:0000256" key="1">
    <source>
        <dbReference type="SAM" id="MobiDB-lite"/>
    </source>
</evidence>
<evidence type="ECO:0000256" key="2">
    <source>
        <dbReference type="SAM" id="Phobius"/>
    </source>
</evidence>
<feature type="compositionally biased region" description="Basic and acidic residues" evidence="1">
    <location>
        <begin position="185"/>
        <end position="197"/>
    </location>
</feature>
<proteinExistence type="predicted"/>
<feature type="region of interest" description="Disordered" evidence="1">
    <location>
        <begin position="1"/>
        <end position="197"/>
    </location>
</feature>
<reference evidence="3 4" key="1">
    <citation type="submission" date="2021-06" db="EMBL/GenBank/DDBJ databases">
        <title>A haploid diamondback moth (Plutella xylostella L.) genome assembly resolves 31 chromosomes and identifies a diamide resistance mutation.</title>
        <authorList>
            <person name="Ward C.M."/>
            <person name="Perry K.D."/>
            <person name="Baker G."/>
            <person name="Powis K."/>
            <person name="Heckel D.G."/>
            <person name="Baxter S.W."/>
        </authorList>
    </citation>
    <scope>NUCLEOTIDE SEQUENCE [LARGE SCALE GENOMIC DNA]</scope>
    <source>
        <strain evidence="3 4">LV</strain>
        <tissue evidence="3">Single pupa</tissue>
    </source>
</reference>
<keyword evidence="2" id="KW-0812">Transmembrane</keyword>
<protein>
    <submittedName>
        <fullName evidence="3">Uncharacterized protein</fullName>
    </submittedName>
</protein>
<organism evidence="3 4">
    <name type="scientific">Plutella xylostella</name>
    <name type="common">Diamondback moth</name>
    <name type="synonym">Plutella maculipennis</name>
    <dbReference type="NCBI Taxonomy" id="51655"/>
    <lineage>
        <taxon>Eukaryota</taxon>
        <taxon>Metazoa</taxon>
        <taxon>Ecdysozoa</taxon>
        <taxon>Arthropoda</taxon>
        <taxon>Hexapoda</taxon>
        <taxon>Insecta</taxon>
        <taxon>Pterygota</taxon>
        <taxon>Neoptera</taxon>
        <taxon>Endopterygota</taxon>
        <taxon>Lepidoptera</taxon>
        <taxon>Glossata</taxon>
        <taxon>Ditrysia</taxon>
        <taxon>Yponomeutoidea</taxon>
        <taxon>Plutellidae</taxon>
        <taxon>Plutella</taxon>
    </lineage>
</organism>
<keyword evidence="2" id="KW-0472">Membrane</keyword>
<sequence length="434" mass="46598">MMGDDGGGRRAGSTAESCAGGGGGRQPPPPPPLPPLPPPPPTAPAPKPPSLPAPPTSPPTHLQTRPPAPLPESNLAAQIRAAQSRLHSQEKEDKPVPPSSHLSQLQQEILRRVQNRALPQPPGQERESQRQRQVKEISESVRRSQDRERARLQGFKASVLVPGPEPAAGFNSAPVPPSLLPPRPQDAHPFRALEHQPDNVLRSNPIYTEEEEQEVVIVVDELESVETESAPLPRRAPSTSSGYGSGGGSHGRSSPTLPKNERFEEKNEGSHTTSSGTPEGSLPRSLKEDIRACLGHYRRWEKDVTDVVDAAIRGTGDVTAARARLHAALLALQGPLPLLPSRGPSLPYCGPGVRPGDVTMMPKTNEMSLLAASALFTLDKSRGEALARRLARGERRRRCCRAVLTLIAVLLLVASVGAVELLMSRGRRMFGLVL</sequence>
<accession>A0ABQ7Q7T2</accession>
<dbReference type="EMBL" id="JAHIBW010000019">
    <property type="protein sequence ID" value="KAG7301296.1"/>
    <property type="molecule type" value="Genomic_DNA"/>
</dbReference>
<comment type="caution">
    <text evidence="3">The sequence shown here is derived from an EMBL/GenBank/DDBJ whole genome shotgun (WGS) entry which is preliminary data.</text>
</comment>
<keyword evidence="2" id="KW-1133">Transmembrane helix</keyword>
<name>A0ABQ7Q7T2_PLUXY</name>
<dbReference type="Proteomes" id="UP000823941">
    <property type="component" value="Chromosome 19"/>
</dbReference>
<evidence type="ECO:0000313" key="4">
    <source>
        <dbReference type="Proteomes" id="UP000823941"/>
    </source>
</evidence>
<feature type="compositionally biased region" description="Pro residues" evidence="1">
    <location>
        <begin position="26"/>
        <end position="58"/>
    </location>
</feature>
<keyword evidence="4" id="KW-1185">Reference proteome</keyword>
<feature type="compositionally biased region" description="Basic and acidic residues" evidence="1">
    <location>
        <begin position="259"/>
        <end position="269"/>
    </location>
</feature>